<keyword evidence="2" id="KW-1185">Reference proteome</keyword>
<evidence type="ECO:0000313" key="2">
    <source>
        <dbReference type="Proteomes" id="UP000193925"/>
    </source>
</evidence>
<dbReference type="EMBL" id="LT841305">
    <property type="protein sequence ID" value="SMH66766.1"/>
    <property type="molecule type" value="Genomic_DNA"/>
</dbReference>
<protein>
    <submittedName>
        <fullName evidence="1">Uncharacterized protein</fullName>
    </submittedName>
</protein>
<sequence>MCGKGHCNIQKWPFRIQKHGQMMGSGEWSVPALGRSMNGRSWLILLFLRAGGNVRSRCLCVIGGSASTRDARRRQDETLLSTITGSAKAVGILRMILFCPLTGRGPFV</sequence>
<evidence type="ECO:0000313" key="1">
    <source>
        <dbReference type="EMBL" id="SMH66766.1"/>
    </source>
</evidence>
<accession>A0ABY1MU19</accession>
<organism evidence="1 2">
    <name type="scientific">Acidithiobacillus ferrivorans</name>
    <dbReference type="NCBI Taxonomy" id="160808"/>
    <lineage>
        <taxon>Bacteria</taxon>
        <taxon>Pseudomonadati</taxon>
        <taxon>Pseudomonadota</taxon>
        <taxon>Acidithiobacillia</taxon>
        <taxon>Acidithiobacillales</taxon>
        <taxon>Acidithiobacillaceae</taxon>
        <taxon>Acidithiobacillus</taxon>
    </lineage>
</organism>
<gene>
    <name evidence="1" type="ORF">AFERRI_40115</name>
</gene>
<name>A0ABY1MU19_9PROT</name>
<reference evidence="1 2" key="1">
    <citation type="submission" date="2017-03" db="EMBL/GenBank/DDBJ databases">
        <authorList>
            <person name="Regsiter A."/>
            <person name="William W."/>
        </authorList>
    </citation>
    <scope>NUCLEOTIDE SEQUENCE [LARGE SCALE GENOMIC DNA]</scope>
    <source>
        <strain evidence="1">PRJEB5721</strain>
    </source>
</reference>
<dbReference type="Proteomes" id="UP000193925">
    <property type="component" value="Chromosome AFERRI"/>
</dbReference>
<proteinExistence type="predicted"/>